<sequence length="502" mass="54776">MTRKKKKLGKPTPVFSKLDLVLANARSSSKAPLSGSVSASAPKSAASEAKAESSAPPSVVVGDTDLKKTPTSGIVHNPETEPLSSCVKNQDDAPATVGVSISISPQKIEIDSTTKAPTAGNRSKPARKWSSIVSDSSHLEELGTPSQHVSGAPFVLIPDDNIEEAKEEFKEFIFARFHGDAPKMGRVIGVVNAIWARAGPRIFVHRICEGTYLLRVINERTRAILLSRNMWNIAGFPMFVAPWSPDFNPVELPITSAVVLVEFRDVPYLLFNKQSLRRIATTIGKPVSLAPETERKENFEVAKINIRVDLTKTLPSEIVTGFTSGREVLVKVSYPWLPLKCEDCAKYGHATGNCSLRNAIPKPAVMQKKRQQSKGPHRGSEPRPGRSRSKKEKNGANTAEVFSGQELTKEVEKIPVEENVEQIKSTEGGIQSLAEPSQPEVEEGQIQEEIKDLGNDGLSKENAQTEDGASTSVKTDKVLEEVEAPFFLVTRKKSGRKVTPHH</sequence>
<evidence type="ECO:0000313" key="3">
    <source>
        <dbReference type="EMBL" id="JAU72805.1"/>
    </source>
</evidence>
<feature type="region of interest" description="Disordered" evidence="1">
    <location>
        <begin position="360"/>
        <end position="476"/>
    </location>
</feature>
<feature type="compositionally biased region" description="Basic and acidic residues" evidence="1">
    <location>
        <begin position="407"/>
        <end position="416"/>
    </location>
</feature>
<evidence type="ECO:0000256" key="1">
    <source>
        <dbReference type="SAM" id="MobiDB-lite"/>
    </source>
</evidence>
<organism evidence="3">
    <name type="scientific">Noccaea caerulescens</name>
    <name type="common">Alpine penny-cress</name>
    <name type="synonym">Thlaspi caerulescens</name>
    <dbReference type="NCBI Taxonomy" id="107243"/>
    <lineage>
        <taxon>Eukaryota</taxon>
        <taxon>Viridiplantae</taxon>
        <taxon>Streptophyta</taxon>
        <taxon>Embryophyta</taxon>
        <taxon>Tracheophyta</taxon>
        <taxon>Spermatophyta</taxon>
        <taxon>Magnoliopsida</taxon>
        <taxon>eudicotyledons</taxon>
        <taxon>Gunneridae</taxon>
        <taxon>Pentapetalae</taxon>
        <taxon>rosids</taxon>
        <taxon>malvids</taxon>
        <taxon>Brassicales</taxon>
        <taxon>Brassicaceae</taxon>
        <taxon>Coluteocarpeae</taxon>
        <taxon>Noccaea</taxon>
    </lineage>
</organism>
<name>A0A1J3HYR0_NOCCA</name>
<dbReference type="InterPro" id="IPR025558">
    <property type="entry name" value="DUF4283"/>
</dbReference>
<dbReference type="InterPro" id="IPR040256">
    <property type="entry name" value="At4g02000-like"/>
</dbReference>
<feature type="compositionally biased region" description="Basic residues" evidence="1">
    <location>
        <begin position="367"/>
        <end position="377"/>
    </location>
</feature>
<feature type="compositionally biased region" description="Polar residues" evidence="1">
    <location>
        <begin position="461"/>
        <end position="473"/>
    </location>
</feature>
<reference evidence="3" key="1">
    <citation type="submission" date="2016-07" db="EMBL/GenBank/DDBJ databases">
        <title>De novo transcriptome assembly of four accessions of the metal hyperaccumulator plant Noccaea caerulescens.</title>
        <authorList>
            <person name="Blande D."/>
            <person name="Halimaa P."/>
            <person name="Tervahauta A.I."/>
            <person name="Aarts M.G."/>
            <person name="Karenlampi S.O."/>
        </authorList>
    </citation>
    <scope>NUCLEOTIDE SEQUENCE</scope>
</reference>
<dbReference type="Pfam" id="PF14111">
    <property type="entry name" value="DUF4283"/>
    <property type="match status" value="1"/>
</dbReference>
<gene>
    <name evidence="3" type="ORF">LE_TR15500_c3_g1_i1_g.49596</name>
</gene>
<proteinExistence type="predicted"/>
<feature type="domain" description="DUF4283" evidence="2">
    <location>
        <begin position="166"/>
        <end position="250"/>
    </location>
</feature>
<dbReference type="PANTHER" id="PTHR31286:SF173">
    <property type="entry name" value="DUF4283 DOMAIN-CONTAINING PROTEIN"/>
    <property type="match status" value="1"/>
</dbReference>
<protein>
    <recommendedName>
        <fullName evidence="2">DUF4283 domain-containing protein</fullName>
    </recommendedName>
</protein>
<dbReference type="PANTHER" id="PTHR31286">
    <property type="entry name" value="GLYCINE-RICH CELL WALL STRUCTURAL PROTEIN 1.8-LIKE"/>
    <property type="match status" value="1"/>
</dbReference>
<dbReference type="AlphaFoldDB" id="A0A1J3HYR0"/>
<feature type="compositionally biased region" description="Low complexity" evidence="1">
    <location>
        <begin position="34"/>
        <end position="62"/>
    </location>
</feature>
<evidence type="ECO:0000259" key="2">
    <source>
        <dbReference type="Pfam" id="PF14111"/>
    </source>
</evidence>
<dbReference type="EMBL" id="GEVL01004536">
    <property type="protein sequence ID" value="JAU72805.1"/>
    <property type="molecule type" value="Transcribed_RNA"/>
</dbReference>
<feature type="region of interest" description="Disordered" evidence="1">
    <location>
        <begin position="26"/>
        <end position="87"/>
    </location>
</feature>
<accession>A0A1J3HYR0</accession>